<keyword evidence="10" id="KW-1185">Reference proteome</keyword>
<evidence type="ECO:0000313" key="9">
    <source>
        <dbReference type="EMBL" id="QEE29441.1"/>
    </source>
</evidence>
<dbReference type="Pfam" id="PF02836">
    <property type="entry name" value="Glyco_hydro_2_C"/>
    <property type="match status" value="1"/>
</dbReference>
<dbReference type="Gene3D" id="2.60.40.10">
    <property type="entry name" value="Immunoglobulins"/>
    <property type="match status" value="3"/>
</dbReference>
<dbReference type="SUPFAM" id="SSF49303">
    <property type="entry name" value="beta-Galactosidase/glucuronidase domain"/>
    <property type="match status" value="1"/>
</dbReference>
<feature type="domain" description="Glycoside hydrolase family 2 catalytic" evidence="6">
    <location>
        <begin position="310"/>
        <end position="520"/>
    </location>
</feature>
<dbReference type="KEGG" id="talb:FTW19_16425"/>
<keyword evidence="2 9" id="KW-0378">Hydrolase</keyword>
<dbReference type="OrthoDB" id="9762066at2"/>
<dbReference type="GO" id="GO:0005975">
    <property type="term" value="P:carbohydrate metabolic process"/>
    <property type="evidence" value="ECO:0007669"/>
    <property type="project" value="InterPro"/>
</dbReference>
<dbReference type="SUPFAM" id="SSF51445">
    <property type="entry name" value="(Trans)glycosidases"/>
    <property type="match status" value="1"/>
</dbReference>
<evidence type="ECO:0000259" key="8">
    <source>
        <dbReference type="Pfam" id="PF16355"/>
    </source>
</evidence>
<dbReference type="AlphaFoldDB" id="A0A5B9EG73"/>
<dbReference type="InterPro" id="IPR013783">
    <property type="entry name" value="Ig-like_fold"/>
</dbReference>
<dbReference type="Gene3D" id="3.20.20.80">
    <property type="entry name" value="Glycosidases"/>
    <property type="match status" value="1"/>
</dbReference>
<accession>A0A5B9EG73</accession>
<evidence type="ECO:0000259" key="7">
    <source>
        <dbReference type="Pfam" id="PF02837"/>
    </source>
</evidence>
<sequence>MTITRRSFLAGAACLGVMKTPLLASALQDTHSQPSTAQRLTDGWEFYRGPLDPKFQVWHSEELVTWQKVALPHCFNAYDGCDPDTPAYRGQGWYRRKLAIDNPYPQGRTLLHVEGAGQSSAVYIGTERAGEHVGGYDEFMVDITDACGRQKDSKAVPIAILCDNGRDLDRMPSDLSDFTLYGGLYRNVSLVYVPALSLEAVHTAVAFEPGKAAQVTVTARLYAPQPVSGTFDIKLAIVDPAGKTVHQQSLQRTSWNGEVELASFELPSPQVWAPETPNLYRCDVTLQSPSGTASASHRFGVRHTRFEEHGPFYLNGERLLLRGTQRHEDHAGYAAATPESVLRKEFELIKGMGANFIRLAHYQQSRLVLELCDELGILVWEEVPWCRSGITSPLFRQRGLDLMRIMIDQHRNHPSVLLWGLGNEDDWPSEPGGEDHAQIRAYMTELRDLAHKQDPSRLTSFRRCDFAKDIPDVYSPSIWAGWYSGSYVEYREALEKARTATPFFFHAEWGADSHAGRHAEDPDPMLAHILTGRGTAEKGFDYKLTGGAPRMSRDGEWSETYACDLFDWYLQTQESLPWLTGTAQWVFKDFTTPLRVDNPVPRVNQKGVTTRDLTPKEGYYVFQSYWTKEPMVRIYGHNWPVRWGKAGQQRMVRIYSNCAEVELWLNGKSVGVKKRTAGDFPCSGLSWDLSFREGENELRAVGKSGSSQASDSVRFQYQTATWSKPAKLTLRTVQSAPDHVTIEARMLDATGVPCLDSRTVVRFSLAGNGALIDNLGTPNGSRVVQLYNGRAEISLRRTGPVVASVHAEGIESAFLTLENTH</sequence>
<dbReference type="GO" id="GO:0004553">
    <property type="term" value="F:hydrolase activity, hydrolyzing O-glycosyl compounds"/>
    <property type="evidence" value="ECO:0007669"/>
    <property type="project" value="InterPro"/>
</dbReference>
<dbReference type="InterPro" id="IPR006102">
    <property type="entry name" value="Ig-like_GH2"/>
</dbReference>
<protein>
    <submittedName>
        <fullName evidence="9">Glycoside hydrolase family 2 protein</fullName>
    </submittedName>
</protein>
<comment type="similarity">
    <text evidence="1">Belongs to the glycosyl hydrolase 2 family.</text>
</comment>
<dbReference type="PROSITE" id="PS51318">
    <property type="entry name" value="TAT"/>
    <property type="match status" value="1"/>
</dbReference>
<organism evidence="9 10">
    <name type="scientific">Terriglobus albidus</name>
    <dbReference type="NCBI Taxonomy" id="1592106"/>
    <lineage>
        <taxon>Bacteria</taxon>
        <taxon>Pseudomonadati</taxon>
        <taxon>Acidobacteriota</taxon>
        <taxon>Terriglobia</taxon>
        <taxon>Terriglobales</taxon>
        <taxon>Acidobacteriaceae</taxon>
        <taxon>Terriglobus</taxon>
    </lineage>
</organism>
<dbReference type="InterPro" id="IPR006311">
    <property type="entry name" value="TAT_signal"/>
</dbReference>
<keyword evidence="4" id="KW-0732">Signal</keyword>
<dbReference type="Proteomes" id="UP000321820">
    <property type="component" value="Chromosome"/>
</dbReference>
<dbReference type="InterPro" id="IPR006104">
    <property type="entry name" value="Glyco_hydro_2_N"/>
</dbReference>
<evidence type="ECO:0000259" key="5">
    <source>
        <dbReference type="Pfam" id="PF00703"/>
    </source>
</evidence>
<dbReference type="InterPro" id="IPR036156">
    <property type="entry name" value="Beta-gal/glucu_dom_sf"/>
</dbReference>
<dbReference type="Gene3D" id="2.60.120.260">
    <property type="entry name" value="Galactose-binding domain-like"/>
    <property type="match status" value="1"/>
</dbReference>
<proteinExistence type="inferred from homology"/>
<evidence type="ECO:0000313" key="10">
    <source>
        <dbReference type="Proteomes" id="UP000321820"/>
    </source>
</evidence>
<dbReference type="PANTHER" id="PTHR42732">
    <property type="entry name" value="BETA-GALACTOSIDASE"/>
    <property type="match status" value="1"/>
</dbReference>
<feature type="domain" description="DUF4982" evidence="8">
    <location>
        <begin position="647"/>
        <end position="705"/>
    </location>
</feature>
<dbReference type="InterPro" id="IPR017853">
    <property type="entry name" value="GH"/>
</dbReference>
<dbReference type="Pfam" id="PF02837">
    <property type="entry name" value="Glyco_hydro_2_N"/>
    <property type="match status" value="1"/>
</dbReference>
<dbReference type="PRINTS" id="PR00132">
    <property type="entry name" value="GLHYDRLASE2"/>
</dbReference>
<dbReference type="InterPro" id="IPR006101">
    <property type="entry name" value="Glyco_hydro_2"/>
</dbReference>
<dbReference type="SUPFAM" id="SSF49785">
    <property type="entry name" value="Galactose-binding domain-like"/>
    <property type="match status" value="1"/>
</dbReference>
<feature type="domain" description="Glycosyl hydrolases family 2 sugar binding" evidence="7">
    <location>
        <begin position="82"/>
        <end position="194"/>
    </location>
</feature>
<dbReference type="InterPro" id="IPR032311">
    <property type="entry name" value="DUF4982"/>
</dbReference>
<dbReference type="InterPro" id="IPR006103">
    <property type="entry name" value="Glyco_hydro_2_cat"/>
</dbReference>
<evidence type="ECO:0000256" key="1">
    <source>
        <dbReference type="ARBA" id="ARBA00007401"/>
    </source>
</evidence>
<dbReference type="InterPro" id="IPR008979">
    <property type="entry name" value="Galactose-bd-like_sf"/>
</dbReference>
<feature type="chain" id="PRO_5022775939" evidence="4">
    <location>
        <begin position="25"/>
        <end position="821"/>
    </location>
</feature>
<gene>
    <name evidence="9" type="ORF">FTW19_16425</name>
</gene>
<evidence type="ECO:0000256" key="2">
    <source>
        <dbReference type="ARBA" id="ARBA00022801"/>
    </source>
</evidence>
<evidence type="ECO:0000256" key="4">
    <source>
        <dbReference type="SAM" id="SignalP"/>
    </source>
</evidence>
<dbReference type="InterPro" id="IPR051913">
    <property type="entry name" value="GH2_Domain-Containing"/>
</dbReference>
<dbReference type="Pfam" id="PF16355">
    <property type="entry name" value="DUF4982"/>
    <property type="match status" value="1"/>
</dbReference>
<name>A0A5B9EG73_9BACT</name>
<dbReference type="PANTHER" id="PTHR42732:SF1">
    <property type="entry name" value="BETA-MANNOSIDASE"/>
    <property type="match status" value="1"/>
</dbReference>
<reference evidence="9 10" key="1">
    <citation type="submission" date="2019-08" db="EMBL/GenBank/DDBJ databases">
        <title>Complete genome sequence of Terriglobus albidus strain ORNL.</title>
        <authorList>
            <person name="Podar M."/>
        </authorList>
    </citation>
    <scope>NUCLEOTIDE SEQUENCE [LARGE SCALE GENOMIC DNA]</scope>
    <source>
        <strain evidence="9 10">ORNL</strain>
    </source>
</reference>
<dbReference type="Pfam" id="PF00703">
    <property type="entry name" value="Glyco_hydro_2"/>
    <property type="match status" value="1"/>
</dbReference>
<keyword evidence="3" id="KW-0326">Glycosidase</keyword>
<dbReference type="RefSeq" id="WP_147648633.1">
    <property type="nucleotide sequence ID" value="NZ_CP042806.1"/>
</dbReference>
<evidence type="ECO:0000256" key="3">
    <source>
        <dbReference type="ARBA" id="ARBA00023295"/>
    </source>
</evidence>
<dbReference type="EMBL" id="CP042806">
    <property type="protein sequence ID" value="QEE29441.1"/>
    <property type="molecule type" value="Genomic_DNA"/>
</dbReference>
<evidence type="ECO:0000259" key="6">
    <source>
        <dbReference type="Pfam" id="PF02836"/>
    </source>
</evidence>
<feature type="domain" description="Glycoside hydrolase family 2 immunoglobulin-like beta-sandwich" evidence="5">
    <location>
        <begin position="208"/>
        <end position="302"/>
    </location>
</feature>
<feature type="signal peptide" evidence="4">
    <location>
        <begin position="1"/>
        <end position="24"/>
    </location>
</feature>